<proteinExistence type="predicted"/>
<accession>A0AA88ACE7</accession>
<comment type="caution">
    <text evidence="2">The sequence shown here is derived from an EMBL/GenBank/DDBJ whole genome shotgun (WGS) entry which is preliminary data.</text>
</comment>
<organism evidence="2 3">
    <name type="scientific">Ficus carica</name>
    <name type="common">Common fig</name>
    <dbReference type="NCBI Taxonomy" id="3494"/>
    <lineage>
        <taxon>Eukaryota</taxon>
        <taxon>Viridiplantae</taxon>
        <taxon>Streptophyta</taxon>
        <taxon>Embryophyta</taxon>
        <taxon>Tracheophyta</taxon>
        <taxon>Spermatophyta</taxon>
        <taxon>Magnoliopsida</taxon>
        <taxon>eudicotyledons</taxon>
        <taxon>Gunneridae</taxon>
        <taxon>Pentapetalae</taxon>
        <taxon>rosids</taxon>
        <taxon>fabids</taxon>
        <taxon>Rosales</taxon>
        <taxon>Moraceae</taxon>
        <taxon>Ficeae</taxon>
        <taxon>Ficus</taxon>
    </lineage>
</organism>
<feature type="region of interest" description="Disordered" evidence="1">
    <location>
        <begin position="1"/>
        <end position="90"/>
    </location>
</feature>
<protein>
    <recommendedName>
        <fullName evidence="4">Serine-rich protein-like protein</fullName>
    </recommendedName>
</protein>
<gene>
    <name evidence="2" type="ORF">TIFTF001_019112</name>
</gene>
<feature type="region of interest" description="Disordered" evidence="1">
    <location>
        <begin position="201"/>
        <end position="229"/>
    </location>
</feature>
<dbReference type="PANTHER" id="PTHR33132">
    <property type="entry name" value="OSJNBB0118P14.9 PROTEIN"/>
    <property type="match status" value="1"/>
</dbReference>
<feature type="compositionally biased region" description="Low complexity" evidence="1">
    <location>
        <begin position="30"/>
        <end position="55"/>
    </location>
</feature>
<evidence type="ECO:0000256" key="1">
    <source>
        <dbReference type="SAM" id="MobiDB-lite"/>
    </source>
</evidence>
<dbReference type="Proteomes" id="UP001187192">
    <property type="component" value="Unassembled WGS sequence"/>
</dbReference>
<evidence type="ECO:0000313" key="2">
    <source>
        <dbReference type="EMBL" id="GMN49954.1"/>
    </source>
</evidence>
<reference evidence="2" key="1">
    <citation type="submission" date="2023-07" db="EMBL/GenBank/DDBJ databases">
        <title>draft genome sequence of fig (Ficus carica).</title>
        <authorList>
            <person name="Takahashi T."/>
            <person name="Nishimura K."/>
        </authorList>
    </citation>
    <scope>NUCLEOTIDE SEQUENCE</scope>
</reference>
<sequence>MTATMAVVSSSPSSSSSRAGSDNPTLYGTRTSSPSFSSGFASSTARFSSRNSSTAPAAPFLSRSSSPTRMSMYRRSASPSSRSVLFSAGRPVSPLQRSISVVKQSNGGGDGDGGKGHCNGDGSVSCKKKRCMCSPTTHPGSFRCSLHKNSPRGGSDQTPPSYHSIHSSKLNLVRSAMTNSLVRIGGVEGDLVKRALSALIRPSSHHQRRRSGFEPKPSRLSVMSTAEDS</sequence>
<name>A0AA88ACE7_FICCA</name>
<keyword evidence="3" id="KW-1185">Reference proteome</keyword>
<dbReference type="PANTHER" id="PTHR33132:SF53">
    <property type="entry name" value="SERINE-RICH PROTEIN-LIKE PROTEIN"/>
    <property type="match status" value="1"/>
</dbReference>
<dbReference type="EMBL" id="BTGU01000032">
    <property type="protein sequence ID" value="GMN49954.1"/>
    <property type="molecule type" value="Genomic_DNA"/>
</dbReference>
<evidence type="ECO:0008006" key="4">
    <source>
        <dbReference type="Google" id="ProtNLM"/>
    </source>
</evidence>
<evidence type="ECO:0000313" key="3">
    <source>
        <dbReference type="Proteomes" id="UP001187192"/>
    </source>
</evidence>
<feature type="compositionally biased region" description="Polar residues" evidence="1">
    <location>
        <begin position="18"/>
        <end position="29"/>
    </location>
</feature>
<dbReference type="AlphaFoldDB" id="A0AA88ACE7"/>